<dbReference type="Gene3D" id="3.40.50.720">
    <property type="entry name" value="NAD(P)-binding Rossmann-like Domain"/>
    <property type="match status" value="1"/>
</dbReference>
<keyword evidence="2" id="KW-0808">Transferase</keyword>
<keyword evidence="9" id="KW-1185">Reference proteome</keyword>
<dbReference type="Gene3D" id="3.40.47.10">
    <property type="match status" value="1"/>
</dbReference>
<feature type="compositionally biased region" description="Low complexity" evidence="6">
    <location>
        <begin position="44"/>
        <end position="53"/>
    </location>
</feature>
<feature type="region of interest" description="C-terminal hotdog fold" evidence="5">
    <location>
        <begin position="657"/>
        <end position="794"/>
    </location>
</feature>
<dbReference type="InterPro" id="IPR016036">
    <property type="entry name" value="Malonyl_transacylase_ACP-bd"/>
</dbReference>
<dbReference type="Pfam" id="PF00698">
    <property type="entry name" value="Acyl_transf_1"/>
    <property type="match status" value="1"/>
</dbReference>
<dbReference type="InterPro" id="IPR016039">
    <property type="entry name" value="Thiolase-like"/>
</dbReference>
<feature type="region of interest" description="Disordered" evidence="6">
    <location>
        <begin position="1"/>
        <end position="24"/>
    </location>
</feature>
<evidence type="ECO:0000313" key="9">
    <source>
        <dbReference type="Proteomes" id="UP001596523"/>
    </source>
</evidence>
<dbReference type="SUPFAM" id="SSF52151">
    <property type="entry name" value="FabD/lysophospholipase-like"/>
    <property type="match status" value="1"/>
</dbReference>
<feature type="active site" description="Proton acceptor; for dehydratase activity" evidence="5">
    <location>
        <position position="555"/>
    </location>
</feature>
<name>A0ABW2JXL9_9ACTN</name>
<dbReference type="InterPro" id="IPR036291">
    <property type="entry name" value="NAD(P)-bd_dom_sf"/>
</dbReference>
<dbReference type="InterPro" id="IPR032821">
    <property type="entry name" value="PKS_assoc"/>
</dbReference>
<protein>
    <submittedName>
        <fullName evidence="8">Acyltransferase domain-containing protein</fullName>
    </submittedName>
</protein>
<comment type="caution">
    <text evidence="8">The sequence shown here is derived from an EMBL/GenBank/DDBJ whole genome shotgun (WGS) entry which is preliminary data.</text>
</comment>
<dbReference type="SUPFAM" id="SSF51735">
    <property type="entry name" value="NAD(P)-binding Rossmann-fold domains"/>
    <property type="match status" value="1"/>
</dbReference>
<dbReference type="RefSeq" id="WP_381842113.1">
    <property type="nucleotide sequence ID" value="NZ_JBHTCF010000056.1"/>
</dbReference>
<dbReference type="GO" id="GO:0016746">
    <property type="term" value="F:acyltransferase activity"/>
    <property type="evidence" value="ECO:0007669"/>
    <property type="project" value="UniProtKB-KW"/>
</dbReference>
<sequence>HIELLTESRPWPETGRPRRAGISSFGISGTNAHVIIEQAPEALEQPEAPEQAAGAHDEDEQASTPGSELPAVPLVFSARTPDALRGQADRLRTHLESRTELRALDVGHSLITTRSSLEHRAVVVGNDRDELLIGLGAVAAGQAGPGVVQGTPRGKGRTAFLFTGQGAQRPGMGRELYETFPVFAEAFDAVLDAIGGELREVIWGEDAERLNRTEFTQPALFAVEVALYRLVESWGVKPDFLAGHSIGEIAAAHAAGVLSLSDASQLVAARGKLMQALPEGGAMVAIQATEDEVTPLLTGQLAVAAVNGPASVVVSGDEEAALRVKAHFETEGRKTTRLRVSHAFHSPLMEPMLDEFRAIADSLTYHAPKIPVVSNVTGALATQLTDPEYWVRHVRDAVRFADGIRALEAEGVTRFLELGPEAVLTAMARESVTADTALLTASLRKGRAEVSALLNAIGQLHISGVPVDWRPVFDGRGARRVELPTYAFQRQRYWFDTVDYLADSWIAAELGGVAAAGLEPVGHPLLAASLTAPDADSTIFTGRLSVAAQPWLADHAVGGTVLFPGAGLVELALTAGGRLGCDVLEELTLQAPLVLPEQGSVAIQVAVDEPDASGARPVRIHTRTDDDEPWTLNAVGALGSGAPELSFDMTHWPPTGAEAVDLDGLYDGLAEAGLEYGPVFQGLTAAWKSGDTVYAEISLPDEAVRDALDYGIHPALLDACLHAIGLSAVAGDRAALPFSFTRTALALGGAARLRLRLTPAGDRTVSLIAADDAGNPVVSVGGLVLREIAADQLAGGAHHDALFRLEWTPVPCQGAAGIPDGVTVLRSEPGSDAASVRTALAAVLDELQSPNGQLVIVTRGAVAALEGEDVTDLAGAAVWGLARSAQSEEPGRVVLVDTDDVDAVALALASGEPQVVV</sequence>
<feature type="active site" description="Proton donor; for dehydratase activity" evidence="5">
    <location>
        <position position="718"/>
    </location>
</feature>
<dbReference type="SMART" id="SM00826">
    <property type="entry name" value="PKS_DH"/>
    <property type="match status" value="1"/>
</dbReference>
<dbReference type="Gene3D" id="3.40.366.10">
    <property type="entry name" value="Malonyl-Coenzyme A Acyl Carrier Protein, domain 2"/>
    <property type="match status" value="1"/>
</dbReference>
<organism evidence="8 9">
    <name type="scientific">Streptomyces monticola</name>
    <dbReference type="NCBI Taxonomy" id="2666263"/>
    <lineage>
        <taxon>Bacteria</taxon>
        <taxon>Bacillati</taxon>
        <taxon>Actinomycetota</taxon>
        <taxon>Actinomycetes</taxon>
        <taxon>Kitasatosporales</taxon>
        <taxon>Streptomycetaceae</taxon>
        <taxon>Streptomyces</taxon>
    </lineage>
</organism>
<evidence type="ECO:0000256" key="1">
    <source>
        <dbReference type="ARBA" id="ARBA00004792"/>
    </source>
</evidence>
<dbReference type="Pfam" id="PF14765">
    <property type="entry name" value="PS-DH"/>
    <property type="match status" value="1"/>
</dbReference>
<evidence type="ECO:0000256" key="3">
    <source>
        <dbReference type="ARBA" id="ARBA00023268"/>
    </source>
</evidence>
<gene>
    <name evidence="8" type="ORF">ACFQVC_42375</name>
</gene>
<dbReference type="InterPro" id="IPR055123">
    <property type="entry name" value="SpnB-like_Rossmann"/>
</dbReference>
<feature type="non-terminal residue" evidence="8">
    <location>
        <position position="917"/>
    </location>
</feature>
<dbReference type="Pfam" id="PF22953">
    <property type="entry name" value="SpnB_Rossmann"/>
    <property type="match status" value="1"/>
</dbReference>
<dbReference type="PANTHER" id="PTHR43775">
    <property type="entry name" value="FATTY ACID SYNTHASE"/>
    <property type="match status" value="1"/>
</dbReference>
<dbReference type="InterPro" id="IPR049552">
    <property type="entry name" value="PKS_DH_N"/>
</dbReference>
<dbReference type="PANTHER" id="PTHR43775:SF51">
    <property type="entry name" value="INACTIVE PHENOLPHTHIOCEROL SYNTHESIS POLYKETIDE SYNTHASE TYPE I PKS1-RELATED"/>
    <property type="match status" value="1"/>
</dbReference>
<evidence type="ECO:0000313" key="8">
    <source>
        <dbReference type="EMBL" id="MFC7310845.1"/>
    </source>
</evidence>
<dbReference type="InterPro" id="IPR014043">
    <property type="entry name" value="Acyl_transferase_dom"/>
</dbReference>
<dbReference type="InterPro" id="IPR042104">
    <property type="entry name" value="PKS_dehydratase_sf"/>
</dbReference>
<keyword evidence="4 8" id="KW-0012">Acyltransferase</keyword>
<dbReference type="SUPFAM" id="SSF53901">
    <property type="entry name" value="Thiolase-like"/>
    <property type="match status" value="1"/>
</dbReference>
<dbReference type="InterPro" id="IPR016035">
    <property type="entry name" value="Acyl_Trfase/lysoPLipase"/>
</dbReference>
<dbReference type="Pfam" id="PF21089">
    <property type="entry name" value="PKS_DH_N"/>
    <property type="match status" value="1"/>
</dbReference>
<feature type="domain" description="PKS/mFAS DH" evidence="7">
    <location>
        <begin position="523"/>
        <end position="794"/>
    </location>
</feature>
<dbReference type="InterPro" id="IPR050091">
    <property type="entry name" value="PKS_NRPS_Biosynth_Enz"/>
</dbReference>
<keyword evidence="3" id="KW-0511">Multifunctional enzyme</keyword>
<proteinExistence type="predicted"/>
<evidence type="ECO:0000256" key="4">
    <source>
        <dbReference type="ARBA" id="ARBA00023315"/>
    </source>
</evidence>
<dbReference type="InterPro" id="IPR001227">
    <property type="entry name" value="Ac_transferase_dom_sf"/>
</dbReference>
<evidence type="ECO:0000256" key="2">
    <source>
        <dbReference type="ARBA" id="ARBA00022679"/>
    </source>
</evidence>
<comment type="pathway">
    <text evidence="1">Antibiotic biosynthesis.</text>
</comment>
<dbReference type="SUPFAM" id="SSF55048">
    <property type="entry name" value="Probable ACP-binding domain of malonyl-CoA ACP transacylase"/>
    <property type="match status" value="1"/>
</dbReference>
<feature type="region of interest" description="Disordered" evidence="6">
    <location>
        <begin position="44"/>
        <end position="72"/>
    </location>
</feature>
<dbReference type="InterPro" id="IPR049551">
    <property type="entry name" value="PKS_DH_C"/>
</dbReference>
<accession>A0ABW2JXL9</accession>
<dbReference type="SMART" id="SM00827">
    <property type="entry name" value="PKS_AT"/>
    <property type="match status" value="1"/>
</dbReference>
<dbReference type="EMBL" id="JBHTCF010000056">
    <property type="protein sequence ID" value="MFC7310845.1"/>
    <property type="molecule type" value="Genomic_DNA"/>
</dbReference>
<reference evidence="9" key="1">
    <citation type="journal article" date="2019" name="Int. J. Syst. Evol. Microbiol.">
        <title>The Global Catalogue of Microorganisms (GCM) 10K type strain sequencing project: providing services to taxonomists for standard genome sequencing and annotation.</title>
        <authorList>
            <consortium name="The Broad Institute Genomics Platform"/>
            <consortium name="The Broad Institute Genome Sequencing Center for Infectious Disease"/>
            <person name="Wu L."/>
            <person name="Ma J."/>
        </authorList>
    </citation>
    <scope>NUCLEOTIDE SEQUENCE [LARGE SCALE GENOMIC DNA]</scope>
    <source>
        <strain evidence="9">SYNS20</strain>
    </source>
</reference>
<evidence type="ECO:0000259" key="7">
    <source>
        <dbReference type="PROSITE" id="PS52019"/>
    </source>
</evidence>
<dbReference type="Gene3D" id="3.30.70.3290">
    <property type="match status" value="1"/>
</dbReference>
<dbReference type="PROSITE" id="PS52019">
    <property type="entry name" value="PKS_MFAS_DH"/>
    <property type="match status" value="1"/>
</dbReference>
<evidence type="ECO:0000256" key="6">
    <source>
        <dbReference type="SAM" id="MobiDB-lite"/>
    </source>
</evidence>
<dbReference type="InterPro" id="IPR049900">
    <property type="entry name" value="PKS_mFAS_DH"/>
</dbReference>
<feature type="non-terminal residue" evidence="8">
    <location>
        <position position="1"/>
    </location>
</feature>
<dbReference type="InterPro" id="IPR020807">
    <property type="entry name" value="PKS_DH"/>
</dbReference>
<feature type="region of interest" description="N-terminal hotdog fold" evidence="5">
    <location>
        <begin position="523"/>
        <end position="645"/>
    </location>
</feature>
<dbReference type="Proteomes" id="UP001596523">
    <property type="component" value="Unassembled WGS sequence"/>
</dbReference>
<dbReference type="Gene3D" id="3.10.129.110">
    <property type="entry name" value="Polyketide synthase dehydratase"/>
    <property type="match status" value="1"/>
</dbReference>
<dbReference type="Pfam" id="PF16197">
    <property type="entry name" value="KAsynt_C_assoc"/>
    <property type="match status" value="1"/>
</dbReference>
<evidence type="ECO:0000256" key="5">
    <source>
        <dbReference type="PROSITE-ProRule" id="PRU01363"/>
    </source>
</evidence>